<feature type="region of interest" description="Disordered" evidence="3">
    <location>
        <begin position="210"/>
        <end position="313"/>
    </location>
</feature>
<sequence>MAELVDGQPLFPGESDIDQLYVIQRLVGQLTQEQQTLFLRNPRFAGLKFPDMSRPETLDRKYGASLPAAALDFLKLLLTIEPSRRPTCSQCLQHPYLSCLAGAADSSTAAEAPSRNASACIDGLGRRGSLGPGGGAGGEHAADNADAMSDVESTTSTALTGGVAEWRARKTRVAMGAGGVVSLRGSGRRDIKEMAAQAAAMGKEMAAATGGAQCATPERGGRRVSDNDGHSDAEGSCTPPVVFGRGPSTSGVSVTSGTGGGGVGTAARRAASNPKSGESPERFGNTSARRNGGGGGGGGIPLPLPSPRARSGAPPSLECATSHVCHPCHACYPAGSVAWYGCTKGALTYVLYLARRVYNAYSVCCWRR</sequence>
<evidence type="ECO:0000256" key="1">
    <source>
        <dbReference type="ARBA" id="ARBA00022741"/>
    </source>
</evidence>
<dbReference type="EMBL" id="HBEC01019574">
    <property type="protein sequence ID" value="CAD8289156.1"/>
    <property type="molecule type" value="Transcribed_RNA"/>
</dbReference>
<reference evidence="4" key="1">
    <citation type="submission" date="2021-01" db="EMBL/GenBank/DDBJ databases">
        <authorList>
            <person name="Corre E."/>
            <person name="Pelletier E."/>
            <person name="Niang G."/>
            <person name="Scheremetjew M."/>
            <person name="Finn R."/>
            <person name="Kale V."/>
            <person name="Holt S."/>
            <person name="Cochrane G."/>
            <person name="Meng A."/>
            <person name="Brown T."/>
            <person name="Cohen L."/>
        </authorList>
    </citation>
    <scope>NUCLEOTIDE SEQUENCE</scope>
    <source>
        <strain evidence="4">CCMP219</strain>
    </source>
</reference>
<evidence type="ECO:0000313" key="7">
    <source>
        <dbReference type="EMBL" id="CAD8289158.1"/>
    </source>
</evidence>
<dbReference type="SUPFAM" id="SSF56112">
    <property type="entry name" value="Protein kinase-like (PK-like)"/>
    <property type="match status" value="1"/>
</dbReference>
<dbReference type="PANTHER" id="PTHR24055">
    <property type="entry name" value="MITOGEN-ACTIVATED PROTEIN KINASE"/>
    <property type="match status" value="1"/>
</dbReference>
<evidence type="ECO:0000313" key="4">
    <source>
        <dbReference type="EMBL" id="CAD8289155.1"/>
    </source>
</evidence>
<dbReference type="EMBL" id="HBEC01019575">
    <property type="protein sequence ID" value="CAD8289157.1"/>
    <property type="molecule type" value="Transcribed_RNA"/>
</dbReference>
<gene>
    <name evidence="4" type="ORF">CEUR00632_LOCUS9194</name>
    <name evidence="5" type="ORF">CEUR00632_LOCUS9195</name>
    <name evidence="6" type="ORF">CEUR00632_LOCUS9196</name>
    <name evidence="7" type="ORF">CEUR00632_LOCUS9197</name>
</gene>
<keyword evidence="1" id="KW-0547">Nucleotide-binding</keyword>
<evidence type="ECO:0000256" key="2">
    <source>
        <dbReference type="ARBA" id="ARBA00022840"/>
    </source>
</evidence>
<feature type="compositionally biased region" description="Gly residues" evidence="3">
    <location>
        <begin position="291"/>
        <end position="300"/>
    </location>
</feature>
<dbReference type="InterPro" id="IPR011009">
    <property type="entry name" value="Kinase-like_dom_sf"/>
</dbReference>
<dbReference type="Gene3D" id="1.10.510.10">
    <property type="entry name" value="Transferase(Phosphotransferase) domain 1"/>
    <property type="match status" value="1"/>
</dbReference>
<evidence type="ECO:0008006" key="8">
    <source>
        <dbReference type="Google" id="ProtNLM"/>
    </source>
</evidence>
<feature type="compositionally biased region" description="Basic and acidic residues" evidence="3">
    <location>
        <begin position="219"/>
        <end position="233"/>
    </location>
</feature>
<organism evidence="4">
    <name type="scientific">Chlamydomonas euryale</name>
    <dbReference type="NCBI Taxonomy" id="1486919"/>
    <lineage>
        <taxon>Eukaryota</taxon>
        <taxon>Viridiplantae</taxon>
        <taxon>Chlorophyta</taxon>
        <taxon>core chlorophytes</taxon>
        <taxon>Chlorophyceae</taxon>
        <taxon>CS clade</taxon>
        <taxon>Chlamydomonadales</taxon>
        <taxon>Chlamydomonadaceae</taxon>
        <taxon>Chlamydomonas</taxon>
    </lineage>
</organism>
<evidence type="ECO:0000256" key="3">
    <source>
        <dbReference type="SAM" id="MobiDB-lite"/>
    </source>
</evidence>
<dbReference type="EMBL" id="HBEC01019573">
    <property type="protein sequence ID" value="CAD8289155.1"/>
    <property type="molecule type" value="Transcribed_RNA"/>
</dbReference>
<dbReference type="EMBL" id="HBEC01019576">
    <property type="protein sequence ID" value="CAD8289158.1"/>
    <property type="molecule type" value="Transcribed_RNA"/>
</dbReference>
<evidence type="ECO:0000313" key="6">
    <source>
        <dbReference type="EMBL" id="CAD8289157.1"/>
    </source>
</evidence>
<evidence type="ECO:0000313" key="5">
    <source>
        <dbReference type="EMBL" id="CAD8289156.1"/>
    </source>
</evidence>
<proteinExistence type="predicted"/>
<dbReference type="GO" id="GO:0005524">
    <property type="term" value="F:ATP binding"/>
    <property type="evidence" value="ECO:0007669"/>
    <property type="project" value="UniProtKB-KW"/>
</dbReference>
<protein>
    <recommendedName>
        <fullName evidence="8">Protein kinase domain-containing protein</fullName>
    </recommendedName>
</protein>
<feature type="region of interest" description="Disordered" evidence="3">
    <location>
        <begin position="131"/>
        <end position="150"/>
    </location>
</feature>
<keyword evidence="2" id="KW-0067">ATP-binding</keyword>
<dbReference type="AlphaFoldDB" id="A0A6U2FBQ0"/>
<dbReference type="InterPro" id="IPR050117">
    <property type="entry name" value="MAPK"/>
</dbReference>
<feature type="compositionally biased region" description="Low complexity" evidence="3">
    <location>
        <begin position="244"/>
        <end position="256"/>
    </location>
</feature>
<accession>A0A6U2FBQ0</accession>
<name>A0A6U2FBQ0_9CHLO</name>